<dbReference type="Pfam" id="PF00106">
    <property type="entry name" value="adh_short"/>
    <property type="match status" value="1"/>
</dbReference>
<name>A0A0R0ATN3_9GAMM</name>
<dbReference type="PANTHER" id="PTHR43669">
    <property type="entry name" value="5-KETO-D-GLUCONATE 5-REDUCTASE"/>
    <property type="match status" value="1"/>
</dbReference>
<dbReference type="SUPFAM" id="SSF51735">
    <property type="entry name" value="NAD(P)-binding Rossmann-fold domains"/>
    <property type="match status" value="1"/>
</dbReference>
<reference evidence="3 4" key="1">
    <citation type="submission" date="2015-10" db="EMBL/GenBank/DDBJ databases">
        <title>Genome sequencing and analysis of members of genus Stenotrophomonas.</title>
        <authorList>
            <person name="Patil P.P."/>
            <person name="Midha S."/>
            <person name="Patil P.B."/>
        </authorList>
    </citation>
    <scope>NUCLEOTIDE SEQUENCE [LARGE SCALE GENOMIC DNA]</scope>
    <source>
        <strain evidence="3 4">JCM 16536</strain>
    </source>
</reference>
<comment type="similarity">
    <text evidence="1">Belongs to the short-chain dehydrogenases/reductases (SDR) family.</text>
</comment>
<protein>
    <submittedName>
        <fullName evidence="3">Aklaviketone reductase</fullName>
    </submittedName>
</protein>
<dbReference type="Gene3D" id="3.40.50.720">
    <property type="entry name" value="NAD(P)-binding Rossmann-like Domain"/>
    <property type="match status" value="1"/>
</dbReference>
<dbReference type="STRING" id="676599.ARC20_07545"/>
<accession>A0A0R0ATN3</accession>
<keyword evidence="4" id="KW-1185">Reference proteome</keyword>
<dbReference type="PANTHER" id="PTHR43669:SF12">
    <property type="entry name" value="BLR5618 PROTEIN"/>
    <property type="match status" value="1"/>
</dbReference>
<dbReference type="RefSeq" id="WP_057645962.1">
    <property type="nucleotide sequence ID" value="NZ_LLXU01000063.1"/>
</dbReference>
<evidence type="ECO:0000313" key="4">
    <source>
        <dbReference type="Proteomes" id="UP000051802"/>
    </source>
</evidence>
<dbReference type="AlphaFoldDB" id="A0A0R0ATN3"/>
<dbReference type="InterPro" id="IPR002347">
    <property type="entry name" value="SDR_fam"/>
</dbReference>
<evidence type="ECO:0000256" key="1">
    <source>
        <dbReference type="ARBA" id="ARBA00006484"/>
    </source>
</evidence>
<evidence type="ECO:0000256" key="2">
    <source>
        <dbReference type="ARBA" id="ARBA00023002"/>
    </source>
</evidence>
<organism evidence="3 4">
    <name type="scientific">Stenotrophomonas panacihumi</name>
    <dbReference type="NCBI Taxonomy" id="676599"/>
    <lineage>
        <taxon>Bacteria</taxon>
        <taxon>Pseudomonadati</taxon>
        <taxon>Pseudomonadota</taxon>
        <taxon>Gammaproteobacteria</taxon>
        <taxon>Lysobacterales</taxon>
        <taxon>Lysobacteraceae</taxon>
        <taxon>Stenotrophomonas</taxon>
    </lineage>
</organism>
<dbReference type="InterPro" id="IPR036291">
    <property type="entry name" value="NAD(P)-bd_dom_sf"/>
</dbReference>
<evidence type="ECO:0000313" key="3">
    <source>
        <dbReference type="EMBL" id="KRG45370.1"/>
    </source>
</evidence>
<proteinExistence type="inferred from homology"/>
<gene>
    <name evidence="3" type="ORF">ARC20_07545</name>
</gene>
<dbReference type="EMBL" id="LLXU01000063">
    <property type="protein sequence ID" value="KRG45370.1"/>
    <property type="molecule type" value="Genomic_DNA"/>
</dbReference>
<comment type="caution">
    <text evidence="3">The sequence shown here is derived from an EMBL/GenBank/DDBJ whole genome shotgun (WGS) entry which is preliminary data.</text>
</comment>
<sequence length="255" mass="26359">MSGMLQPEVLVLGGTGTVGGGVVAALLEAGSRVLAVGRSAERLKALRHRFGDAPGLDTLVGSVADDAGAEALAARIAEREHPLSAVVASLGSPLSSGRMIDRPASQLLRRLQRDLLPHLAAARHLLPLLADLGGRYVLVGSPCALRPWAGHGEASVTGSATRMLAQVLHEEAQPLGVRVQLLQVEEPVCDPSNKQQACAEWFSPLAVGRCAVSLLAGRGQPGQVIVSTDKKLASQPVAGKLAGIPLPLSLHEVSP</sequence>
<dbReference type="Proteomes" id="UP000051802">
    <property type="component" value="Unassembled WGS sequence"/>
</dbReference>
<dbReference type="OrthoDB" id="6028059at2"/>
<keyword evidence="2" id="KW-0560">Oxidoreductase</keyword>
<dbReference type="GO" id="GO:0016491">
    <property type="term" value="F:oxidoreductase activity"/>
    <property type="evidence" value="ECO:0007669"/>
    <property type="project" value="UniProtKB-KW"/>
</dbReference>